<keyword evidence="1" id="KW-0723">Serine/threonine-protein kinase</keyword>
<sequence>MNLPILCACRLPEDVACFLVAQIILGLEHMHSRGICYRDLKGHSFEADLWSLGCVTFEMLRAVPPFFCNNNVPVIAHRMHAYCESIRNGMKPFFPQQGDISDVAWDLIFHLLRVRAWVFVTGFSLT</sequence>
<organism evidence="7 8">
    <name type="scientific">Dunaliella salina</name>
    <name type="common">Green alga</name>
    <name type="synonym">Protococcus salinus</name>
    <dbReference type="NCBI Taxonomy" id="3046"/>
    <lineage>
        <taxon>Eukaryota</taxon>
        <taxon>Viridiplantae</taxon>
        <taxon>Chlorophyta</taxon>
        <taxon>core chlorophytes</taxon>
        <taxon>Chlorophyceae</taxon>
        <taxon>CS clade</taxon>
        <taxon>Chlamydomonadales</taxon>
        <taxon>Dunaliellaceae</taxon>
        <taxon>Dunaliella</taxon>
    </lineage>
</organism>
<keyword evidence="3" id="KW-0547">Nucleotide-binding</keyword>
<evidence type="ECO:0000256" key="3">
    <source>
        <dbReference type="ARBA" id="ARBA00022741"/>
    </source>
</evidence>
<accession>A0ABQ7G0N8</accession>
<dbReference type="EMBL" id="MU070350">
    <property type="protein sequence ID" value="KAF5828164.1"/>
    <property type="molecule type" value="Genomic_DNA"/>
</dbReference>
<dbReference type="SUPFAM" id="SSF56112">
    <property type="entry name" value="Protein kinase-like (PK-like)"/>
    <property type="match status" value="1"/>
</dbReference>
<evidence type="ECO:0000313" key="8">
    <source>
        <dbReference type="Proteomes" id="UP000815325"/>
    </source>
</evidence>
<keyword evidence="4" id="KW-0418">Kinase</keyword>
<evidence type="ECO:0000313" key="7">
    <source>
        <dbReference type="EMBL" id="KAF5828164.1"/>
    </source>
</evidence>
<gene>
    <name evidence="7" type="ORF">DUNSADRAFT_18104</name>
</gene>
<dbReference type="PANTHER" id="PTHR24353">
    <property type="entry name" value="CYCLIC NUCLEOTIDE-DEPENDENT PROTEIN KINASE"/>
    <property type="match status" value="1"/>
</dbReference>
<evidence type="ECO:0000256" key="4">
    <source>
        <dbReference type="ARBA" id="ARBA00022777"/>
    </source>
</evidence>
<reference evidence="7" key="1">
    <citation type="submission" date="2017-08" db="EMBL/GenBank/DDBJ databases">
        <authorList>
            <person name="Polle J.E."/>
            <person name="Barry K."/>
            <person name="Cushman J."/>
            <person name="Schmutz J."/>
            <person name="Tran D."/>
            <person name="Hathwaick L.T."/>
            <person name="Yim W.C."/>
            <person name="Jenkins J."/>
            <person name="Mckie-Krisberg Z.M."/>
            <person name="Prochnik S."/>
            <person name="Lindquist E."/>
            <person name="Dockter R.B."/>
            <person name="Adam C."/>
            <person name="Molina H."/>
            <person name="Bunkerborg J."/>
            <person name="Jin E."/>
            <person name="Buchheim M."/>
            <person name="Magnuson J."/>
        </authorList>
    </citation>
    <scope>NUCLEOTIDE SEQUENCE</scope>
    <source>
        <strain evidence="7">CCAP 19/18</strain>
    </source>
</reference>
<dbReference type="SMART" id="SM00220">
    <property type="entry name" value="S_TKc"/>
    <property type="match status" value="1"/>
</dbReference>
<keyword evidence="5" id="KW-0067">ATP-binding</keyword>
<feature type="domain" description="Protein kinase" evidence="6">
    <location>
        <begin position="1"/>
        <end position="118"/>
    </location>
</feature>
<dbReference type="InterPro" id="IPR000719">
    <property type="entry name" value="Prot_kinase_dom"/>
</dbReference>
<keyword evidence="8" id="KW-1185">Reference proteome</keyword>
<evidence type="ECO:0000259" key="6">
    <source>
        <dbReference type="SMART" id="SM00220"/>
    </source>
</evidence>
<comment type="caution">
    <text evidence="7">The sequence shown here is derived from an EMBL/GenBank/DDBJ whole genome shotgun (WGS) entry which is preliminary data.</text>
</comment>
<protein>
    <submittedName>
        <fullName evidence="7">Kinase-like domain-containing protein</fullName>
    </submittedName>
</protein>
<evidence type="ECO:0000256" key="1">
    <source>
        <dbReference type="ARBA" id="ARBA00022527"/>
    </source>
</evidence>
<name>A0ABQ7G0N8_DUNSA</name>
<evidence type="ECO:0000256" key="5">
    <source>
        <dbReference type="ARBA" id="ARBA00022840"/>
    </source>
</evidence>
<keyword evidence="2" id="KW-0808">Transferase</keyword>
<dbReference type="Proteomes" id="UP000815325">
    <property type="component" value="Unassembled WGS sequence"/>
</dbReference>
<dbReference type="Gene3D" id="1.10.510.10">
    <property type="entry name" value="Transferase(Phosphotransferase) domain 1"/>
    <property type="match status" value="2"/>
</dbReference>
<dbReference type="InterPro" id="IPR011009">
    <property type="entry name" value="Kinase-like_dom_sf"/>
</dbReference>
<proteinExistence type="predicted"/>
<evidence type="ECO:0000256" key="2">
    <source>
        <dbReference type="ARBA" id="ARBA00022679"/>
    </source>
</evidence>